<dbReference type="InterPro" id="IPR001209">
    <property type="entry name" value="Ribosomal_uS14"/>
</dbReference>
<proteinExistence type="inferred from homology"/>
<dbReference type="EMBL" id="OC989327">
    <property type="protein sequence ID" value="CAG4645982.1"/>
    <property type="molecule type" value="Genomic_DNA"/>
</dbReference>
<dbReference type="GO" id="GO:0005763">
    <property type="term" value="C:mitochondrial small ribosomal subunit"/>
    <property type="evidence" value="ECO:0007669"/>
    <property type="project" value="TreeGrafter"/>
</dbReference>
<accession>A0A9N6WRU3</accession>
<dbReference type="Gene3D" id="1.10.287.1480">
    <property type="match status" value="1"/>
</dbReference>
<name>A0A9N6WRU3_9CRUS</name>
<evidence type="ECO:0000256" key="1">
    <source>
        <dbReference type="ARBA" id="ARBA00009083"/>
    </source>
</evidence>
<dbReference type="FunFam" id="1.10.287.1480:FF:000001">
    <property type="entry name" value="30S ribosomal protein S14"/>
    <property type="match status" value="1"/>
</dbReference>
<dbReference type="Pfam" id="PF00253">
    <property type="entry name" value="Ribosomal_S14"/>
    <property type="match status" value="1"/>
</dbReference>
<evidence type="ECO:0000256" key="3">
    <source>
        <dbReference type="ARBA" id="ARBA00023274"/>
    </source>
</evidence>
<protein>
    <recommendedName>
        <fullName evidence="4">28S ribosomal protein S14, mitochondrial</fullName>
    </recommendedName>
</protein>
<dbReference type="GO" id="GO:0003735">
    <property type="term" value="F:structural constituent of ribosome"/>
    <property type="evidence" value="ECO:0007669"/>
    <property type="project" value="InterPro"/>
</dbReference>
<dbReference type="SUPFAM" id="SSF57716">
    <property type="entry name" value="Glucocorticoid receptor-like (DNA-binding domain)"/>
    <property type="match status" value="1"/>
</dbReference>
<comment type="similarity">
    <text evidence="1">Belongs to the universal ribosomal protein uS14 family.</text>
</comment>
<dbReference type="PANTHER" id="PTHR19836:SF19">
    <property type="entry name" value="SMALL RIBOSOMAL SUBUNIT PROTEIN US14M"/>
    <property type="match status" value="1"/>
</dbReference>
<keyword evidence="2" id="KW-0689">Ribosomal protein</keyword>
<evidence type="ECO:0000256" key="2">
    <source>
        <dbReference type="ARBA" id="ARBA00022980"/>
    </source>
</evidence>
<sequence length="129" mass="15252">MSYLTSVLGRLPSLGYTVSNPLIQQVRFKWANWNMLKDYKRRQAFEKFGADRMRLNAIRKNDIIPFEIKEIADKEVAALPRDASIVRIRQRCAVTSRSRGVVMRWRLSRMVWRHLADNNKLSSVQRAMW</sequence>
<dbReference type="GO" id="GO:0006412">
    <property type="term" value="P:translation"/>
    <property type="evidence" value="ECO:0007669"/>
    <property type="project" value="InterPro"/>
</dbReference>
<reference evidence="5" key="1">
    <citation type="submission" date="2021-04" db="EMBL/GenBank/DDBJ databases">
        <authorList>
            <person name="Cornetti L."/>
        </authorList>
    </citation>
    <scope>NUCLEOTIDE SEQUENCE</scope>
</reference>
<keyword evidence="3" id="KW-0687">Ribonucleoprotein</keyword>
<gene>
    <name evidence="5" type="primary">EOG090X0MNX</name>
</gene>
<evidence type="ECO:0000256" key="4">
    <source>
        <dbReference type="ARBA" id="ARBA00083755"/>
    </source>
</evidence>
<evidence type="ECO:0000313" key="5">
    <source>
        <dbReference type="EMBL" id="CAG4645982.1"/>
    </source>
</evidence>
<organism evidence="5">
    <name type="scientific">Lynceus sp. MCZ IZ 141354</name>
    <dbReference type="NCBI Taxonomy" id="1930659"/>
    <lineage>
        <taxon>Eukaryota</taxon>
        <taxon>Metazoa</taxon>
        <taxon>Ecdysozoa</taxon>
        <taxon>Arthropoda</taxon>
        <taxon>Crustacea</taxon>
        <taxon>Branchiopoda</taxon>
        <taxon>Diplostraca</taxon>
        <taxon>Laevicaudata</taxon>
        <taxon>Lynceidae</taxon>
        <taxon>Lynceus</taxon>
    </lineage>
</organism>
<dbReference type="AlphaFoldDB" id="A0A9N6WRU3"/>
<dbReference type="PANTHER" id="PTHR19836">
    <property type="entry name" value="30S RIBOSOMAL PROTEIN S14"/>
    <property type="match status" value="1"/>
</dbReference>